<evidence type="ECO:0000256" key="5">
    <source>
        <dbReference type="SAM" id="Phobius"/>
    </source>
</evidence>
<dbReference type="OrthoDB" id="9813151at2"/>
<keyword evidence="5" id="KW-0812">Transmembrane</keyword>
<keyword evidence="7" id="KW-0808">Transferase</keyword>
<keyword evidence="8" id="KW-1185">Reference proteome</keyword>
<dbReference type="GO" id="GO:0005886">
    <property type="term" value="C:plasma membrane"/>
    <property type="evidence" value="ECO:0007669"/>
    <property type="project" value="TreeGrafter"/>
</dbReference>
<dbReference type="PROSITE" id="PS50109">
    <property type="entry name" value="HIS_KIN"/>
    <property type="match status" value="1"/>
</dbReference>
<dbReference type="Gene3D" id="3.30.565.10">
    <property type="entry name" value="Histidine kinase-like ATPase, C-terminal domain"/>
    <property type="match status" value="1"/>
</dbReference>
<dbReference type="Proteomes" id="UP000031518">
    <property type="component" value="Unassembled WGS sequence"/>
</dbReference>
<evidence type="ECO:0000313" key="8">
    <source>
        <dbReference type="Proteomes" id="UP000031518"/>
    </source>
</evidence>
<dbReference type="GO" id="GO:0000155">
    <property type="term" value="F:phosphorelay sensor kinase activity"/>
    <property type="evidence" value="ECO:0007669"/>
    <property type="project" value="InterPro"/>
</dbReference>
<dbReference type="PRINTS" id="PR00344">
    <property type="entry name" value="BCTRLSENSOR"/>
</dbReference>
<keyword evidence="4" id="KW-0175">Coiled coil</keyword>
<keyword evidence="5" id="KW-0472">Membrane</keyword>
<feature type="transmembrane region" description="Helical" evidence="5">
    <location>
        <begin position="35"/>
        <end position="52"/>
    </location>
</feature>
<evidence type="ECO:0000256" key="2">
    <source>
        <dbReference type="ARBA" id="ARBA00012438"/>
    </source>
</evidence>
<reference evidence="7 8" key="1">
    <citation type="submission" date="2013-12" db="EMBL/GenBank/DDBJ databases">
        <authorList>
            <person name="Stott M."/>
        </authorList>
    </citation>
    <scope>NUCLEOTIDE SEQUENCE [LARGE SCALE GENOMIC DNA]</scope>
    <source>
        <strain evidence="7 8">K22</strain>
    </source>
</reference>
<evidence type="ECO:0000256" key="4">
    <source>
        <dbReference type="SAM" id="Coils"/>
    </source>
</evidence>
<proteinExistence type="predicted"/>
<dbReference type="EMBL" id="CBXV010000007">
    <property type="protein sequence ID" value="CDM66161.1"/>
    <property type="molecule type" value="Genomic_DNA"/>
</dbReference>
<feature type="coiled-coil region" evidence="4">
    <location>
        <begin position="127"/>
        <end position="154"/>
    </location>
</feature>
<reference evidence="7 8" key="2">
    <citation type="submission" date="2015-01" db="EMBL/GenBank/DDBJ databases">
        <title>Complete genome sequence of Pyrinomonas methylaliphatogenes type strain K22T.</title>
        <authorList>
            <person name="Lee K.C.Y."/>
            <person name="Power J.F."/>
            <person name="Dunfield P.F."/>
            <person name="Morgan X.C."/>
            <person name="Huttenhower C."/>
            <person name="Stott M.B."/>
        </authorList>
    </citation>
    <scope>NUCLEOTIDE SEQUENCE [LARGE SCALE GENOMIC DNA]</scope>
    <source>
        <strain evidence="7 8">K22</strain>
    </source>
</reference>
<dbReference type="InterPro" id="IPR052023">
    <property type="entry name" value="Histidine_kinase_KdpD"/>
</dbReference>
<dbReference type="InterPro" id="IPR038318">
    <property type="entry name" value="KdpD_sf"/>
</dbReference>
<dbReference type="Pfam" id="PF00512">
    <property type="entry name" value="HisKA"/>
    <property type="match status" value="1"/>
</dbReference>
<dbReference type="Gene3D" id="1.10.287.130">
    <property type="match status" value="1"/>
</dbReference>
<dbReference type="SUPFAM" id="SSF47384">
    <property type="entry name" value="Homodimeric domain of signal transducing histidine kinase"/>
    <property type="match status" value="1"/>
</dbReference>
<dbReference type="EC" id="2.7.13.3" evidence="2"/>
<gene>
    <name evidence="7" type="ORF">PYK22_02173</name>
</gene>
<evidence type="ECO:0000256" key="1">
    <source>
        <dbReference type="ARBA" id="ARBA00000085"/>
    </source>
</evidence>
<dbReference type="CDD" id="cd00082">
    <property type="entry name" value="HisKA"/>
    <property type="match status" value="1"/>
</dbReference>
<dbReference type="STRING" id="454194.PYK22_02173"/>
<feature type="transmembrane region" description="Helical" evidence="5">
    <location>
        <begin position="12"/>
        <end position="29"/>
    </location>
</feature>
<dbReference type="AlphaFoldDB" id="A0A0B6WYJ5"/>
<dbReference type="SMART" id="SM00387">
    <property type="entry name" value="HATPase_c"/>
    <property type="match status" value="1"/>
</dbReference>
<dbReference type="InterPro" id="IPR004358">
    <property type="entry name" value="Sig_transdc_His_kin-like_C"/>
</dbReference>
<dbReference type="InterPro" id="IPR036890">
    <property type="entry name" value="HATPase_C_sf"/>
</dbReference>
<evidence type="ECO:0000256" key="3">
    <source>
        <dbReference type="ARBA" id="ARBA00022553"/>
    </source>
</evidence>
<feature type="domain" description="Histidine kinase" evidence="6">
    <location>
        <begin position="174"/>
        <end position="402"/>
    </location>
</feature>
<dbReference type="Pfam" id="PF02518">
    <property type="entry name" value="HATPase_c"/>
    <property type="match status" value="1"/>
</dbReference>
<comment type="catalytic activity">
    <reaction evidence="1">
        <text>ATP + protein L-histidine = ADP + protein N-phospho-L-histidine.</text>
        <dbReference type="EC" id="2.7.13.3"/>
    </reaction>
</comment>
<protein>
    <recommendedName>
        <fullName evidence="2">histidine kinase</fullName>
        <ecNumber evidence="2">2.7.13.3</ecNumber>
    </recommendedName>
</protein>
<evidence type="ECO:0000259" key="6">
    <source>
        <dbReference type="PROSITE" id="PS50109"/>
    </source>
</evidence>
<feature type="transmembrane region" description="Helical" evidence="5">
    <location>
        <begin position="57"/>
        <end position="76"/>
    </location>
</feature>
<dbReference type="InterPro" id="IPR005467">
    <property type="entry name" value="His_kinase_dom"/>
</dbReference>
<dbReference type="RefSeq" id="WP_083437782.1">
    <property type="nucleotide sequence ID" value="NZ_CBXV010000007.1"/>
</dbReference>
<dbReference type="InterPro" id="IPR003661">
    <property type="entry name" value="HisK_dim/P_dom"/>
</dbReference>
<dbReference type="PANTHER" id="PTHR45569:SF1">
    <property type="entry name" value="SENSOR PROTEIN KDPD"/>
    <property type="match status" value="1"/>
</dbReference>
<keyword evidence="7" id="KW-0418">Kinase</keyword>
<sequence>MSPLFEKRVSHYALAVTGVMGTTWTLAQFQSHTGPLTAASILLLIILFAAIAGGSEIAIAASLAGIICFNSLFPFATESAASTHMDRWPTPSFAWLADPPTRYSSHWLISIVFLVVAVTVGRLSSYARRCAARATESELEAQRLRRELEATFERVEIVKALRQSERLKSALLDAVAHDVYSPLTSIKASVTTLLDEERARTLEGEPVVLNGRERREMLEIINEECDRLNSFVESLFEVARLEADQVGRGGETLERIIRNALDRAKTAIRQHEVRVEIEQDLPTVSAAHQSIAEVIYTLLDNAAKYSPPRTKILITARRASSRLVRVAVEDEGPGIPIGLRKRVFDRFFRAINNGEGRRASTGKGIGLTIAREIVEAYGGQIWIESGTGGHGTRVVFTVPIEERRWKEDRAFSS</sequence>
<keyword evidence="3" id="KW-0597">Phosphoprotein</keyword>
<evidence type="ECO:0000313" key="7">
    <source>
        <dbReference type="EMBL" id="CDM66161.1"/>
    </source>
</evidence>
<name>A0A0B6WYJ5_9BACT</name>
<organism evidence="7 8">
    <name type="scientific">Pyrinomonas methylaliphatogenes</name>
    <dbReference type="NCBI Taxonomy" id="454194"/>
    <lineage>
        <taxon>Bacteria</taxon>
        <taxon>Pseudomonadati</taxon>
        <taxon>Acidobacteriota</taxon>
        <taxon>Blastocatellia</taxon>
        <taxon>Blastocatellales</taxon>
        <taxon>Pyrinomonadaceae</taxon>
        <taxon>Pyrinomonas</taxon>
    </lineage>
</organism>
<dbReference type="PANTHER" id="PTHR45569">
    <property type="entry name" value="SENSOR PROTEIN KDPD"/>
    <property type="match status" value="1"/>
</dbReference>
<accession>A0A0B6WYJ5</accession>
<dbReference type="InterPro" id="IPR003594">
    <property type="entry name" value="HATPase_dom"/>
</dbReference>
<feature type="transmembrane region" description="Helical" evidence="5">
    <location>
        <begin position="105"/>
        <end position="123"/>
    </location>
</feature>
<dbReference type="Gene3D" id="1.20.120.620">
    <property type="entry name" value="Backbone structure of the membrane domain of e. Coli histidine kinase receptor kdpd"/>
    <property type="match status" value="1"/>
</dbReference>
<dbReference type="SMART" id="SM00388">
    <property type="entry name" value="HisKA"/>
    <property type="match status" value="1"/>
</dbReference>
<keyword evidence="5" id="KW-1133">Transmembrane helix</keyword>
<dbReference type="InterPro" id="IPR036097">
    <property type="entry name" value="HisK_dim/P_sf"/>
</dbReference>
<dbReference type="SUPFAM" id="SSF55874">
    <property type="entry name" value="ATPase domain of HSP90 chaperone/DNA topoisomerase II/histidine kinase"/>
    <property type="match status" value="1"/>
</dbReference>